<dbReference type="EMBL" id="JANUGW010000020">
    <property type="protein sequence ID" value="MCS0584324.1"/>
    <property type="molecule type" value="Genomic_DNA"/>
</dbReference>
<proteinExistence type="predicted"/>
<dbReference type="Proteomes" id="UP001204151">
    <property type="component" value="Unassembled WGS sequence"/>
</dbReference>
<evidence type="ECO:0000256" key="1">
    <source>
        <dbReference type="SAM" id="Coils"/>
    </source>
</evidence>
<gene>
    <name evidence="2" type="ORF">NX784_22290</name>
</gene>
<dbReference type="RefSeq" id="WP_258818886.1">
    <property type="nucleotide sequence ID" value="NZ_JANUGW010000020.1"/>
</dbReference>
<feature type="coiled-coil region" evidence="1">
    <location>
        <begin position="292"/>
        <end position="319"/>
    </location>
</feature>
<evidence type="ECO:0000313" key="2">
    <source>
        <dbReference type="EMBL" id="MCS0584324.1"/>
    </source>
</evidence>
<keyword evidence="1" id="KW-0175">Coiled coil</keyword>
<organism evidence="2 3">
    <name type="scientific">Massilia pinisoli</name>
    <dbReference type="NCBI Taxonomy" id="1772194"/>
    <lineage>
        <taxon>Bacteria</taxon>
        <taxon>Pseudomonadati</taxon>
        <taxon>Pseudomonadota</taxon>
        <taxon>Betaproteobacteria</taxon>
        <taxon>Burkholderiales</taxon>
        <taxon>Oxalobacteraceae</taxon>
        <taxon>Telluria group</taxon>
        <taxon>Massilia</taxon>
    </lineage>
</organism>
<comment type="caution">
    <text evidence="2">The sequence shown here is derived from an EMBL/GenBank/DDBJ whole genome shotgun (WGS) entry which is preliminary data.</text>
</comment>
<evidence type="ECO:0000313" key="3">
    <source>
        <dbReference type="Proteomes" id="UP001204151"/>
    </source>
</evidence>
<sequence length="683" mass="75522">MLRMFGTKEARCPRCAHAYAAADGYCAACGLMLGTPRHAPVLVENRWVPGPDELAVFFGVRALSGVFVKTLRVPATARAYILQGDQATEVPQGEYEIEGFFTRLNHLLRDQHAEILVTRSGALPVEFALDGLASSEHLAVSAQLVLSVRIESVPAFARHFMTMPGTVKAEHLRELLQEPVRQLAAEFVAARSLREMAGRRELRPELDQHLQGGLAALLAEYGLAIVRVDTLALRHDRFDANRTRLGTLWLAADEQRVKVEHARQLDELYTADEWRRIAREESDARVANRRAALRQEAGLERAETTLQNAERAHALRAREIELYGRIVESRTRKQAIERGAQDLVAELEHELAAKRGARADKDAEWAHLRELAAVRMQEEVAVAREDAAQARTVAAQRFAHQLLQQQIRNKIEQARGIEDAARQRAELARLHLVEEDAARRAREIDAEEHAGRLRLLELANAARRRSAERSLEWDDAQGAARIGSLRREGDQADALAQHQKLLRTIEADAALARSHQQVALEGEEARAELDAARLAAERAHELRRMEALGAVDDAAKLVLAPAPNAALLADVLKVRTQADMSADQLAAQASMSPQEALRLAEDHVARERERRDAELERERRHQLDLLTLQNDVNKTALATQAQLGTSLVAGAAALAAGQSCRHADAQPGDRFCGTCGAPLPARG</sequence>
<accession>A0ABT1ZWR1</accession>
<name>A0ABT1ZWR1_9BURK</name>
<evidence type="ECO:0008006" key="4">
    <source>
        <dbReference type="Google" id="ProtNLM"/>
    </source>
</evidence>
<keyword evidence="3" id="KW-1185">Reference proteome</keyword>
<reference evidence="2 3" key="1">
    <citation type="submission" date="2022-08" db="EMBL/GenBank/DDBJ databases">
        <title>Reclassification of Massilia species as members of the genera Telluria, Duganella, Pseudoduganella, Mokoshia gen. nov. and Zemynaea gen. nov. using orthogonal and non-orthogonal genome-based approaches.</title>
        <authorList>
            <person name="Bowman J.P."/>
        </authorList>
    </citation>
    <scope>NUCLEOTIDE SEQUENCE [LARGE SCALE GENOMIC DNA]</scope>
    <source>
        <strain evidence="2 3">JCM 31316</strain>
    </source>
</reference>
<protein>
    <recommendedName>
        <fullName evidence="4">Band 7 domain-containing protein</fullName>
    </recommendedName>
</protein>